<comment type="caution">
    <text evidence="2">The sequence shown here is derived from an EMBL/GenBank/DDBJ whole genome shotgun (WGS) entry which is preliminary data.</text>
</comment>
<protein>
    <recommendedName>
        <fullName evidence="4">MBL fold metallo-hydrolase</fullName>
    </recommendedName>
</protein>
<keyword evidence="1" id="KW-0732">Signal</keyword>
<sequence>MKLFKLSVIVFLISFPNYAQRNFDNVTIETIKLTDNVYMLIGSGGN</sequence>
<evidence type="ECO:0000313" key="3">
    <source>
        <dbReference type="Proteomes" id="UP001176891"/>
    </source>
</evidence>
<evidence type="ECO:0008006" key="4">
    <source>
        <dbReference type="Google" id="ProtNLM"/>
    </source>
</evidence>
<name>A0ABT8X351_9FLAO</name>
<reference evidence="2" key="1">
    <citation type="submission" date="2023-07" db="EMBL/GenBank/DDBJ databases">
        <title>Two novel species in the genus Flavivirga.</title>
        <authorList>
            <person name="Kwon K."/>
        </authorList>
    </citation>
    <scope>NUCLEOTIDE SEQUENCE</scope>
    <source>
        <strain evidence="2">KACC 14157</strain>
    </source>
</reference>
<feature type="signal peptide" evidence="1">
    <location>
        <begin position="1"/>
        <end position="19"/>
    </location>
</feature>
<dbReference type="Proteomes" id="UP001176891">
    <property type="component" value="Unassembled WGS sequence"/>
</dbReference>
<organism evidence="2 3">
    <name type="scientific">Flavivirga amylovorans</name>
    <dbReference type="NCBI Taxonomy" id="870486"/>
    <lineage>
        <taxon>Bacteria</taxon>
        <taxon>Pseudomonadati</taxon>
        <taxon>Bacteroidota</taxon>
        <taxon>Flavobacteriia</taxon>
        <taxon>Flavobacteriales</taxon>
        <taxon>Flavobacteriaceae</taxon>
        <taxon>Flavivirga</taxon>
    </lineage>
</organism>
<proteinExistence type="predicted"/>
<keyword evidence="3" id="KW-1185">Reference proteome</keyword>
<gene>
    <name evidence="2" type="ORF">Q4Q39_13080</name>
</gene>
<dbReference type="RefSeq" id="WP_303282955.1">
    <property type="nucleotide sequence ID" value="NZ_BAABCZ010000009.1"/>
</dbReference>
<accession>A0ABT8X351</accession>
<evidence type="ECO:0000256" key="1">
    <source>
        <dbReference type="SAM" id="SignalP"/>
    </source>
</evidence>
<evidence type="ECO:0000313" key="2">
    <source>
        <dbReference type="EMBL" id="MDO5988340.1"/>
    </source>
</evidence>
<dbReference type="EMBL" id="JAUOEM010000004">
    <property type="protein sequence ID" value="MDO5988340.1"/>
    <property type="molecule type" value="Genomic_DNA"/>
</dbReference>
<feature type="chain" id="PRO_5047138829" description="MBL fold metallo-hydrolase" evidence="1">
    <location>
        <begin position="20"/>
        <end position="46"/>
    </location>
</feature>